<gene>
    <name evidence="1" type="ordered locus">COCOR_05671</name>
</gene>
<dbReference type="InParanoid" id="H8N275"/>
<reference evidence="1 2" key="1">
    <citation type="journal article" date="2012" name="J. Bacteriol.">
        <title>Complete Genome Sequence of the Fruiting Myxobacterium Corallococcus coralloides DSM 2259.</title>
        <authorList>
            <person name="Huntley S."/>
            <person name="Zhang Y."/>
            <person name="Treuner-Lange A."/>
            <person name="Kneip S."/>
            <person name="Sensen C.W."/>
            <person name="Sogaard-Andersen L."/>
        </authorList>
    </citation>
    <scope>NUCLEOTIDE SEQUENCE [LARGE SCALE GENOMIC DNA]</scope>
    <source>
        <strain evidence="2">ATCC 25202 / DSM 2259 / NBRC 100086 / M2</strain>
    </source>
</reference>
<dbReference type="EMBL" id="CP003389">
    <property type="protein sequence ID" value="AFE06508.1"/>
    <property type="molecule type" value="Genomic_DNA"/>
</dbReference>
<keyword evidence="1" id="KW-0449">Lipoprotein</keyword>
<reference evidence="2" key="2">
    <citation type="submission" date="2012-03" db="EMBL/GenBank/DDBJ databases">
        <title>Genome sequence of the fruiting myxobacterium Corallococcus coralloides DSM 2259.</title>
        <authorList>
            <person name="Huntley S."/>
            <person name="Zhang Y."/>
            <person name="Treuner-Lange A."/>
            <person name="Sensen C.W."/>
            <person name="Sogaard-Andersen L."/>
        </authorList>
    </citation>
    <scope>NUCLEOTIDE SEQUENCE [LARGE SCALE GENOMIC DNA]</scope>
    <source>
        <strain evidence="2">ATCC 25202 / DSM 2259 / NBRC 100086 / M2</strain>
    </source>
</reference>
<protein>
    <submittedName>
        <fullName evidence="1">Putative lipoprotein</fullName>
    </submittedName>
</protein>
<dbReference type="Proteomes" id="UP000007587">
    <property type="component" value="Chromosome"/>
</dbReference>
<evidence type="ECO:0000313" key="2">
    <source>
        <dbReference type="Proteomes" id="UP000007587"/>
    </source>
</evidence>
<accession>H8N275</accession>
<name>H8N275_CORCM</name>
<dbReference type="eggNOG" id="ENOG5032JFW">
    <property type="taxonomic scope" value="Bacteria"/>
</dbReference>
<keyword evidence="2" id="KW-1185">Reference proteome</keyword>
<dbReference type="STRING" id="1144275.COCOR_05671"/>
<organism evidence="1 2">
    <name type="scientific">Corallococcus coralloides (strain ATCC 25202 / DSM 2259 / NBRC 100086 / M2)</name>
    <name type="common">Myxococcus coralloides</name>
    <dbReference type="NCBI Taxonomy" id="1144275"/>
    <lineage>
        <taxon>Bacteria</taxon>
        <taxon>Pseudomonadati</taxon>
        <taxon>Myxococcota</taxon>
        <taxon>Myxococcia</taxon>
        <taxon>Myxococcales</taxon>
        <taxon>Cystobacterineae</taxon>
        <taxon>Myxococcaceae</taxon>
        <taxon>Corallococcus</taxon>
    </lineage>
</organism>
<sequence>MEPHPTRHGDGGAGILARSVGMRIRHMAALLGWLLLCGCQSAGSGQPRREYRQALDSGTNACRTNPAYCAVMPTRIRATAQAGASVAEALKVMDAAARGRLHDILKKCANLANEEVNLRLLDGKTPTAQQCEEQVGTDAAGKPITRAMQWGQEKHVVALRCVQEHLSVERPGGFSLEQRYGYDLKTGALRLITRAQAEAWLRSGQAGQLLGTLIPDVVIHLGEPLEPEAAFDFKFPCPISNPASWRRYPRNHPYEGKTQGQMYEQALGVRPWLVVPIHGAFQ</sequence>
<dbReference type="HOGENOM" id="CLU_088586_0_0_7"/>
<proteinExistence type="predicted"/>
<evidence type="ECO:0000313" key="1">
    <source>
        <dbReference type="EMBL" id="AFE06508.1"/>
    </source>
</evidence>
<dbReference type="KEGG" id="ccx:COCOR_05671"/>
<dbReference type="AlphaFoldDB" id="H8N275"/>